<reference evidence="1" key="1">
    <citation type="journal article" date="2023" name="Science">
        <title>Genome structures resolve the early diversification of teleost fishes.</title>
        <authorList>
            <person name="Parey E."/>
            <person name="Louis A."/>
            <person name="Montfort J."/>
            <person name="Bouchez O."/>
            <person name="Roques C."/>
            <person name="Iampietro C."/>
            <person name="Lluch J."/>
            <person name="Castinel A."/>
            <person name="Donnadieu C."/>
            <person name="Desvignes T."/>
            <person name="Floi Bucao C."/>
            <person name="Jouanno E."/>
            <person name="Wen M."/>
            <person name="Mejri S."/>
            <person name="Dirks R."/>
            <person name="Jansen H."/>
            <person name="Henkel C."/>
            <person name="Chen W.J."/>
            <person name="Zahm M."/>
            <person name="Cabau C."/>
            <person name="Klopp C."/>
            <person name="Thompson A.W."/>
            <person name="Robinson-Rechavi M."/>
            <person name="Braasch I."/>
            <person name="Lecointre G."/>
            <person name="Bobe J."/>
            <person name="Postlethwait J.H."/>
            <person name="Berthelot C."/>
            <person name="Roest Crollius H."/>
            <person name="Guiguen Y."/>
        </authorList>
    </citation>
    <scope>NUCLEOTIDE SEQUENCE</scope>
    <source>
        <strain evidence="1">NC1722</strain>
    </source>
</reference>
<organism evidence="1 2">
    <name type="scientific">Aldrovandia affinis</name>
    <dbReference type="NCBI Taxonomy" id="143900"/>
    <lineage>
        <taxon>Eukaryota</taxon>
        <taxon>Metazoa</taxon>
        <taxon>Chordata</taxon>
        <taxon>Craniata</taxon>
        <taxon>Vertebrata</taxon>
        <taxon>Euteleostomi</taxon>
        <taxon>Actinopterygii</taxon>
        <taxon>Neopterygii</taxon>
        <taxon>Teleostei</taxon>
        <taxon>Notacanthiformes</taxon>
        <taxon>Halosauridae</taxon>
        <taxon>Aldrovandia</taxon>
    </lineage>
</organism>
<comment type="caution">
    <text evidence="1">The sequence shown here is derived from an EMBL/GenBank/DDBJ whole genome shotgun (WGS) entry which is preliminary data.</text>
</comment>
<keyword evidence="2" id="KW-1185">Reference proteome</keyword>
<dbReference type="AlphaFoldDB" id="A0AAD7R8G9"/>
<dbReference type="Proteomes" id="UP001221898">
    <property type="component" value="Unassembled WGS sequence"/>
</dbReference>
<proteinExistence type="predicted"/>
<accession>A0AAD7R8G9</accession>
<dbReference type="EMBL" id="JAINUG010000427">
    <property type="protein sequence ID" value="KAJ8371856.1"/>
    <property type="molecule type" value="Genomic_DNA"/>
</dbReference>
<evidence type="ECO:0000313" key="1">
    <source>
        <dbReference type="EMBL" id="KAJ8371856.1"/>
    </source>
</evidence>
<name>A0AAD7R8G9_9TELE</name>
<protein>
    <submittedName>
        <fullName evidence="1">Uncharacterized protein</fullName>
    </submittedName>
</protein>
<sequence length="144" mass="15985">MGNAVDRSNSYVANATGKPIRIFYSVDRLRLEEMVVNVKAGVEVSSEAASMSASGDMKSVFKLDCRHRYVRLPVGSFVQIAGEGAVYANVFVESSSNSNDCKDTITLNFHIPCDRSFIVTKDHSIRFQRYGDSIWVDDQGIRHG</sequence>
<gene>
    <name evidence="1" type="ORF">AAFF_G00299510</name>
</gene>
<evidence type="ECO:0000313" key="2">
    <source>
        <dbReference type="Proteomes" id="UP001221898"/>
    </source>
</evidence>